<evidence type="ECO:0000256" key="3">
    <source>
        <dbReference type="ARBA" id="ARBA00022448"/>
    </source>
</evidence>
<feature type="transmembrane region" description="Helical" evidence="8">
    <location>
        <begin position="90"/>
        <end position="109"/>
    </location>
</feature>
<keyword evidence="4" id="KW-1003">Cell membrane</keyword>
<keyword evidence="10" id="KW-1185">Reference proteome</keyword>
<evidence type="ECO:0000256" key="2">
    <source>
        <dbReference type="ARBA" id="ARBA00007935"/>
    </source>
</evidence>
<dbReference type="EMBL" id="BJMH01000021">
    <property type="protein sequence ID" value="GEB34317.1"/>
    <property type="molecule type" value="Genomic_DNA"/>
</dbReference>
<reference evidence="9 10" key="1">
    <citation type="submission" date="2019-06" db="EMBL/GenBank/DDBJ databases">
        <title>Whole genome shotgun sequence of Brevibacillus parabrevis NBRC 12334.</title>
        <authorList>
            <person name="Hosoyama A."/>
            <person name="Uohara A."/>
            <person name="Ohji S."/>
            <person name="Ichikawa N."/>
        </authorList>
    </citation>
    <scope>NUCLEOTIDE SEQUENCE [LARGE SCALE GENOMIC DNA]</scope>
    <source>
        <strain evidence="9 10">NBRC 12334</strain>
    </source>
</reference>
<organism evidence="9 10">
    <name type="scientific">Brevibacillus parabrevis</name>
    <dbReference type="NCBI Taxonomy" id="54914"/>
    <lineage>
        <taxon>Bacteria</taxon>
        <taxon>Bacillati</taxon>
        <taxon>Bacillota</taxon>
        <taxon>Bacilli</taxon>
        <taxon>Bacillales</taxon>
        <taxon>Paenibacillaceae</taxon>
        <taxon>Brevibacillus</taxon>
    </lineage>
</organism>
<feature type="transmembrane region" description="Helical" evidence="8">
    <location>
        <begin position="274"/>
        <end position="295"/>
    </location>
</feature>
<evidence type="ECO:0000313" key="9">
    <source>
        <dbReference type="EMBL" id="GEB34317.1"/>
    </source>
</evidence>
<dbReference type="CDD" id="cd06550">
    <property type="entry name" value="TM_ABC_iron-siderophores_like"/>
    <property type="match status" value="1"/>
</dbReference>
<dbReference type="GO" id="GO:0005886">
    <property type="term" value="C:plasma membrane"/>
    <property type="evidence" value="ECO:0007669"/>
    <property type="project" value="UniProtKB-SubCell"/>
</dbReference>
<sequence length="329" mass="34193">MTRHQRMIVVMAASLALLVCMAGLTLGSTLLSPLEVIAELFGLGDGENAYIVMTLRLPRVLLSFLAGAALGISGLILQSVIRNPLASPDIIGITNGAAVAATLYTALLMGKWGVAGLPFAAMLGAGTVSLLIYLLSWNKGVTPIRLVLIGIGMAAAAGAVTTMMTVLSPTMVASQAYIWIIGTVYAANYAEVGAMLVVIGVLVPLTLILTRPAHVQELGDDVATGLGDAVQRHRTLFIVISVALAGSAVAYAGTIGFVGLVAPHIARTLIGRSFYLLVPVAGLLGGFLVCAADVIGRTLFLPYDMPAGIFTAAIGAPFFIYLLYRNRNL</sequence>
<dbReference type="GO" id="GO:0033214">
    <property type="term" value="P:siderophore-iron import into cell"/>
    <property type="evidence" value="ECO:0007669"/>
    <property type="project" value="TreeGrafter"/>
</dbReference>
<dbReference type="RefSeq" id="WP_122962270.1">
    <property type="nucleotide sequence ID" value="NZ_BJMH01000021.1"/>
</dbReference>
<comment type="similarity">
    <text evidence="2">Belongs to the binding-protein-dependent transport system permease family. FecCD subfamily.</text>
</comment>
<feature type="transmembrane region" description="Helical" evidence="8">
    <location>
        <begin position="115"/>
        <end position="134"/>
    </location>
</feature>
<evidence type="ECO:0000256" key="5">
    <source>
        <dbReference type="ARBA" id="ARBA00022692"/>
    </source>
</evidence>
<feature type="transmembrane region" description="Helical" evidence="8">
    <location>
        <begin position="146"/>
        <end position="164"/>
    </location>
</feature>
<evidence type="ECO:0000313" key="10">
    <source>
        <dbReference type="Proteomes" id="UP000316882"/>
    </source>
</evidence>
<dbReference type="Pfam" id="PF01032">
    <property type="entry name" value="FecCD"/>
    <property type="match status" value="1"/>
</dbReference>
<proteinExistence type="inferred from homology"/>
<dbReference type="FunFam" id="1.10.3470.10:FF:000001">
    <property type="entry name" value="Vitamin B12 ABC transporter permease BtuC"/>
    <property type="match status" value="1"/>
</dbReference>
<name>A0A4Y3PLX2_BREPA</name>
<accession>A0A4Y3PLX2</accession>
<dbReference type="Gene3D" id="1.10.3470.10">
    <property type="entry name" value="ABC transporter involved in vitamin B12 uptake, BtuC"/>
    <property type="match status" value="1"/>
</dbReference>
<dbReference type="SUPFAM" id="SSF81345">
    <property type="entry name" value="ABC transporter involved in vitamin B12 uptake, BtuC"/>
    <property type="match status" value="1"/>
</dbReference>
<feature type="transmembrane region" description="Helical" evidence="8">
    <location>
        <begin position="60"/>
        <end position="78"/>
    </location>
</feature>
<dbReference type="InterPro" id="IPR000522">
    <property type="entry name" value="ABC_transptr_permease_BtuC"/>
</dbReference>
<feature type="transmembrane region" description="Helical" evidence="8">
    <location>
        <begin position="235"/>
        <end position="262"/>
    </location>
</feature>
<evidence type="ECO:0000256" key="1">
    <source>
        <dbReference type="ARBA" id="ARBA00004651"/>
    </source>
</evidence>
<evidence type="ECO:0000256" key="7">
    <source>
        <dbReference type="ARBA" id="ARBA00023136"/>
    </source>
</evidence>
<comment type="caution">
    <text evidence="9">The sequence shown here is derived from an EMBL/GenBank/DDBJ whole genome shotgun (WGS) entry which is preliminary data.</text>
</comment>
<dbReference type="PANTHER" id="PTHR30472:SF24">
    <property type="entry name" value="FERRIC ENTEROBACTIN TRANSPORT SYSTEM PERMEASE PROTEIN FEPG"/>
    <property type="match status" value="1"/>
</dbReference>
<protein>
    <submittedName>
        <fullName evidence="9">Iron ABC transporter permease</fullName>
    </submittedName>
</protein>
<keyword evidence="7 8" id="KW-0472">Membrane</keyword>
<feature type="transmembrane region" description="Helical" evidence="8">
    <location>
        <begin position="307"/>
        <end position="324"/>
    </location>
</feature>
<dbReference type="Proteomes" id="UP000316882">
    <property type="component" value="Unassembled WGS sequence"/>
</dbReference>
<dbReference type="AlphaFoldDB" id="A0A4Y3PLX2"/>
<dbReference type="GO" id="GO:0022857">
    <property type="term" value="F:transmembrane transporter activity"/>
    <property type="evidence" value="ECO:0007669"/>
    <property type="project" value="InterPro"/>
</dbReference>
<dbReference type="InterPro" id="IPR037294">
    <property type="entry name" value="ABC_BtuC-like"/>
</dbReference>
<feature type="transmembrane region" description="Helical" evidence="8">
    <location>
        <begin position="194"/>
        <end position="215"/>
    </location>
</feature>
<keyword evidence="5 8" id="KW-0812">Transmembrane</keyword>
<keyword evidence="6 8" id="KW-1133">Transmembrane helix</keyword>
<gene>
    <name evidence="9" type="ORF">BPA01_38970</name>
</gene>
<keyword evidence="3" id="KW-0813">Transport</keyword>
<dbReference type="PANTHER" id="PTHR30472">
    <property type="entry name" value="FERRIC ENTEROBACTIN TRANSPORT SYSTEM PERMEASE PROTEIN"/>
    <property type="match status" value="1"/>
</dbReference>
<evidence type="ECO:0000256" key="6">
    <source>
        <dbReference type="ARBA" id="ARBA00022989"/>
    </source>
</evidence>
<evidence type="ECO:0000256" key="4">
    <source>
        <dbReference type="ARBA" id="ARBA00022475"/>
    </source>
</evidence>
<comment type="subcellular location">
    <subcellularLocation>
        <location evidence="1">Cell membrane</location>
        <topology evidence="1">Multi-pass membrane protein</topology>
    </subcellularLocation>
</comment>
<feature type="transmembrane region" description="Helical" evidence="8">
    <location>
        <begin position="170"/>
        <end position="187"/>
    </location>
</feature>
<evidence type="ECO:0000256" key="8">
    <source>
        <dbReference type="SAM" id="Phobius"/>
    </source>
</evidence>